<accession>L1I644</accession>
<dbReference type="RefSeq" id="XP_005818696.1">
    <property type="nucleotide sequence ID" value="XM_005818639.1"/>
</dbReference>
<sequence>MVGRRGMEGRGAGRAWALKSMCSMLIVVSLSEGLGSSIGPFQAAHVPAQAKAIMMEASGTTTAFGYSGEGLNLRGGGIKAQKRSASNKRKGSASRSRSLGSNGVKKKKSLKKKQPSYNLPKDGWFNKIKKPELQRPKISMKGSAKGRKKPVFHFWTKSKTKLFIAQRVKHAKLVKKMKEKLPLKFMAKGVKRCKWEWLPSIREKEILEMEEKRKAEERQLCKLRMGMRAKARGRAVKHAKLVKKMKEKLRQNVVGVRLDAGDQISHRVHGVLMQQRMKKKISDEWEERESSLLRLPSDRSAIIDLDTTNGNVQVNISSGLFLHEVEPNLMHAGFIKIKEGLIHEAPSVGLGFQSVNGEWKVAHIKHKVGSVAAKGILPGDTMTHIDEEAVGGLASFSSTTLTSLSGIYETDDYVPDLYSADVFSETSDFDSSSVAEMSMERSWRRRERREERDFVTIPDLQMESWKVAQAGGSEEEALRAEVNQLYAALGEARKLNKELTSSMNEMLTRLRDKSEMLVAAEQNLEEMRREVEEAKRSHEEMKELQEATRGQEEEWKRSEMERIIAELEEKLYIQENEFSRLQQRVVEEERTSQQLRLQNANLADELRVERAQHEVRDKLLEETAKLKGREEEARSERRRWEAEEEQLKEKLARLEAQKEELNGKISRLQGSLRDFDAMKETLESKRSLEAHVAELVERNHDLEEQLHLLAMKDGIREQDVRGREDALRMQVQELLRQQSELEQQHRREHARWKERTEAAEASFKEWEASAMREMAGLELRLRDYEASPSYSHEVLAALRNQDWPDKIATWQKRAELAEAEVEALEQRILQQKRALPPSFSPAGAQVDSEGSDWLFNAAGEPLALSWDLVARVLDDAAYGVGKSRRDKGLEPGEVVGLLESLVKTWKRATGRRSLLTPSIPRSSWRPGGGDQVAELSEAIGELSRRLLSTQKLVEEAITPSRATPSSAPAGSRPKRMLGDAGVGGSSGRATGEGRRRKESTTPIREEEEEEMLRTGQKERRRKKKNEPETPSRGYKPAEEDAQESGLTEEAFIELLKYKKMIPHHVEEEEALQAFWEVIESRHGGDEQDPQIT</sequence>
<reference evidence="5" key="3">
    <citation type="submission" date="2015-06" db="UniProtKB">
        <authorList>
            <consortium name="EnsemblProtists"/>
        </authorList>
    </citation>
    <scope>IDENTIFICATION</scope>
</reference>
<dbReference type="AlphaFoldDB" id="L1I644"/>
<feature type="signal peptide" evidence="3">
    <location>
        <begin position="1"/>
        <end position="31"/>
    </location>
</feature>
<evidence type="ECO:0000313" key="5">
    <source>
        <dbReference type="EnsemblProtists" id="EKX31716"/>
    </source>
</evidence>
<evidence type="ECO:0000313" key="4">
    <source>
        <dbReference type="EMBL" id="EKX31716.1"/>
    </source>
</evidence>
<dbReference type="STRING" id="905079.L1I644"/>
<evidence type="ECO:0000313" key="6">
    <source>
        <dbReference type="Proteomes" id="UP000011087"/>
    </source>
</evidence>
<dbReference type="PaxDb" id="55529-EKX31716"/>
<dbReference type="PANTHER" id="PTHR23159">
    <property type="entry name" value="CENTROSOMAL PROTEIN 2"/>
    <property type="match status" value="1"/>
</dbReference>
<dbReference type="OMA" id="CELMEVI"/>
<organism evidence="4">
    <name type="scientific">Guillardia theta (strain CCMP2712)</name>
    <name type="common">Cryptophyte</name>
    <dbReference type="NCBI Taxonomy" id="905079"/>
    <lineage>
        <taxon>Eukaryota</taxon>
        <taxon>Cryptophyceae</taxon>
        <taxon>Pyrenomonadales</taxon>
        <taxon>Geminigeraceae</taxon>
        <taxon>Guillardia</taxon>
    </lineage>
</organism>
<dbReference type="Proteomes" id="UP000011087">
    <property type="component" value="Unassembled WGS sequence"/>
</dbReference>
<keyword evidence="6" id="KW-1185">Reference proteome</keyword>
<keyword evidence="3" id="KW-0732">Signal</keyword>
<feature type="compositionally biased region" description="Basic residues" evidence="2">
    <location>
        <begin position="80"/>
        <end position="92"/>
    </location>
</feature>
<keyword evidence="1" id="KW-0175">Coiled coil</keyword>
<reference evidence="6" key="2">
    <citation type="submission" date="2012-11" db="EMBL/GenBank/DDBJ databases">
        <authorList>
            <person name="Kuo A."/>
            <person name="Curtis B.A."/>
            <person name="Tanifuji G."/>
            <person name="Burki F."/>
            <person name="Gruber A."/>
            <person name="Irimia M."/>
            <person name="Maruyama S."/>
            <person name="Arias M.C."/>
            <person name="Ball S.G."/>
            <person name="Gile G.H."/>
            <person name="Hirakawa Y."/>
            <person name="Hopkins J.F."/>
            <person name="Rensing S.A."/>
            <person name="Schmutz J."/>
            <person name="Symeonidi A."/>
            <person name="Elias M."/>
            <person name="Eveleigh R.J."/>
            <person name="Herman E.K."/>
            <person name="Klute M.J."/>
            <person name="Nakayama T."/>
            <person name="Obornik M."/>
            <person name="Reyes-Prieto A."/>
            <person name="Armbrust E.V."/>
            <person name="Aves S.J."/>
            <person name="Beiko R.G."/>
            <person name="Coutinho P."/>
            <person name="Dacks J.B."/>
            <person name="Durnford D.G."/>
            <person name="Fast N.M."/>
            <person name="Green B.R."/>
            <person name="Grisdale C."/>
            <person name="Hempe F."/>
            <person name="Henrissat B."/>
            <person name="Hoppner M.P."/>
            <person name="Ishida K.-I."/>
            <person name="Kim E."/>
            <person name="Koreny L."/>
            <person name="Kroth P.G."/>
            <person name="Liu Y."/>
            <person name="Malik S.-B."/>
            <person name="Maier U.G."/>
            <person name="McRose D."/>
            <person name="Mock T."/>
            <person name="Neilson J.A."/>
            <person name="Onodera N.T."/>
            <person name="Poole A.M."/>
            <person name="Pritham E.J."/>
            <person name="Richards T.A."/>
            <person name="Rocap G."/>
            <person name="Roy S.W."/>
            <person name="Sarai C."/>
            <person name="Schaack S."/>
            <person name="Shirato S."/>
            <person name="Slamovits C.H."/>
            <person name="Spencer D.F."/>
            <person name="Suzuki S."/>
            <person name="Worden A.Z."/>
            <person name="Zauner S."/>
            <person name="Barry K."/>
            <person name="Bell C."/>
            <person name="Bharti A.K."/>
            <person name="Crow J.A."/>
            <person name="Grimwood J."/>
            <person name="Kramer R."/>
            <person name="Lindquist E."/>
            <person name="Lucas S."/>
            <person name="Salamov A."/>
            <person name="McFadden G.I."/>
            <person name="Lane C.E."/>
            <person name="Keeling P.J."/>
            <person name="Gray M.W."/>
            <person name="Grigoriev I.V."/>
            <person name="Archibald J.M."/>
        </authorList>
    </citation>
    <scope>NUCLEOTIDE SEQUENCE</scope>
    <source>
        <strain evidence="6">CCMP2712</strain>
    </source>
</reference>
<dbReference type="PANTHER" id="PTHR23159:SF31">
    <property type="entry name" value="CENTROSOME-ASSOCIATED PROTEIN CEP250 ISOFORM X1"/>
    <property type="match status" value="1"/>
</dbReference>
<dbReference type="HOGENOM" id="CLU_284485_0_0_1"/>
<reference evidence="4 6" key="1">
    <citation type="journal article" date="2012" name="Nature">
        <title>Algal genomes reveal evolutionary mosaicism and the fate of nucleomorphs.</title>
        <authorList>
            <consortium name="DOE Joint Genome Institute"/>
            <person name="Curtis B.A."/>
            <person name="Tanifuji G."/>
            <person name="Burki F."/>
            <person name="Gruber A."/>
            <person name="Irimia M."/>
            <person name="Maruyama S."/>
            <person name="Arias M.C."/>
            <person name="Ball S.G."/>
            <person name="Gile G.H."/>
            <person name="Hirakawa Y."/>
            <person name="Hopkins J.F."/>
            <person name="Kuo A."/>
            <person name="Rensing S.A."/>
            <person name="Schmutz J."/>
            <person name="Symeonidi A."/>
            <person name="Elias M."/>
            <person name="Eveleigh R.J."/>
            <person name="Herman E.K."/>
            <person name="Klute M.J."/>
            <person name="Nakayama T."/>
            <person name="Obornik M."/>
            <person name="Reyes-Prieto A."/>
            <person name="Armbrust E.V."/>
            <person name="Aves S.J."/>
            <person name="Beiko R.G."/>
            <person name="Coutinho P."/>
            <person name="Dacks J.B."/>
            <person name="Durnford D.G."/>
            <person name="Fast N.M."/>
            <person name="Green B.R."/>
            <person name="Grisdale C.J."/>
            <person name="Hempel F."/>
            <person name="Henrissat B."/>
            <person name="Hoppner M.P."/>
            <person name="Ishida K."/>
            <person name="Kim E."/>
            <person name="Koreny L."/>
            <person name="Kroth P.G."/>
            <person name="Liu Y."/>
            <person name="Malik S.B."/>
            <person name="Maier U.G."/>
            <person name="McRose D."/>
            <person name="Mock T."/>
            <person name="Neilson J.A."/>
            <person name="Onodera N.T."/>
            <person name="Poole A.M."/>
            <person name="Pritham E.J."/>
            <person name="Richards T.A."/>
            <person name="Rocap G."/>
            <person name="Roy S.W."/>
            <person name="Sarai C."/>
            <person name="Schaack S."/>
            <person name="Shirato S."/>
            <person name="Slamovits C.H."/>
            <person name="Spencer D.F."/>
            <person name="Suzuki S."/>
            <person name="Worden A.Z."/>
            <person name="Zauner S."/>
            <person name="Barry K."/>
            <person name="Bell C."/>
            <person name="Bharti A.K."/>
            <person name="Crow J.A."/>
            <person name="Grimwood J."/>
            <person name="Kramer R."/>
            <person name="Lindquist E."/>
            <person name="Lucas S."/>
            <person name="Salamov A."/>
            <person name="McFadden G.I."/>
            <person name="Lane C.E."/>
            <person name="Keeling P.J."/>
            <person name="Gray M.W."/>
            <person name="Grigoriev I.V."/>
            <person name="Archibald J.M."/>
        </authorList>
    </citation>
    <scope>NUCLEOTIDE SEQUENCE</scope>
    <source>
        <strain evidence="4 6">CCMP2712</strain>
    </source>
</reference>
<dbReference type="KEGG" id="gtt:GUITHDRAFT_166834"/>
<proteinExistence type="predicted"/>
<feature type="compositionally biased region" description="Basic residues" evidence="2">
    <location>
        <begin position="104"/>
        <end position="114"/>
    </location>
</feature>
<evidence type="ECO:0008006" key="7">
    <source>
        <dbReference type="Google" id="ProtNLM"/>
    </source>
</evidence>
<gene>
    <name evidence="4" type="ORF">GUITHDRAFT_166834</name>
</gene>
<feature type="coiled-coil region" evidence="1">
    <location>
        <begin position="503"/>
        <end position="834"/>
    </location>
</feature>
<name>L1I644_GUITC</name>
<protein>
    <recommendedName>
        <fullName evidence="7">PDZ domain-containing protein</fullName>
    </recommendedName>
</protein>
<feature type="region of interest" description="Disordered" evidence="2">
    <location>
        <begin position="77"/>
        <end position="121"/>
    </location>
</feature>
<dbReference type="GeneID" id="17288439"/>
<evidence type="ECO:0000256" key="1">
    <source>
        <dbReference type="SAM" id="Coils"/>
    </source>
</evidence>
<dbReference type="EMBL" id="JH993243">
    <property type="protein sequence ID" value="EKX31716.1"/>
    <property type="molecule type" value="Genomic_DNA"/>
</dbReference>
<evidence type="ECO:0000256" key="2">
    <source>
        <dbReference type="SAM" id="MobiDB-lite"/>
    </source>
</evidence>
<dbReference type="EnsemblProtists" id="EKX31716">
    <property type="protein sequence ID" value="EKX31716"/>
    <property type="gene ID" value="GUITHDRAFT_166834"/>
</dbReference>
<evidence type="ECO:0000256" key="3">
    <source>
        <dbReference type="SAM" id="SignalP"/>
    </source>
</evidence>
<feature type="chain" id="PRO_5008769637" description="PDZ domain-containing protein" evidence="3">
    <location>
        <begin position="32"/>
        <end position="1092"/>
    </location>
</feature>
<feature type="region of interest" description="Disordered" evidence="2">
    <location>
        <begin position="955"/>
        <end position="1045"/>
    </location>
</feature>
<dbReference type="OrthoDB" id="10678158at2759"/>